<dbReference type="Proteomes" id="UP000253772">
    <property type="component" value="Chromosome c1"/>
</dbReference>
<protein>
    <submittedName>
        <fullName evidence="1">Uncharacterized protein</fullName>
    </submittedName>
</protein>
<dbReference type="GeneID" id="60822111"/>
<name>A0A132HJL6_9BURK</name>
<accession>A0A132HJL6</accession>
<proteinExistence type="predicted"/>
<organism evidence="1 2">
    <name type="scientific">Cupriavidus metallidurans</name>
    <dbReference type="NCBI Taxonomy" id="119219"/>
    <lineage>
        <taxon>Bacteria</taxon>
        <taxon>Pseudomonadati</taxon>
        <taxon>Pseudomonadota</taxon>
        <taxon>Betaproteobacteria</taxon>
        <taxon>Burkholderiales</taxon>
        <taxon>Burkholderiaceae</taxon>
        <taxon>Cupriavidus</taxon>
    </lineage>
</organism>
<dbReference type="OrthoDB" id="8565731at2"/>
<gene>
    <name evidence="1" type="ORF">DDF84_006660</name>
</gene>
<dbReference type="AlphaFoldDB" id="A0A132HJL6"/>
<sequence>MYIVAIGWLYVVLMMSITETNAVAGVATFLFYGLAPVSIVMYIMGTPGRRRRRKAREAGEAAAAKTAESESKAGQ</sequence>
<evidence type="ECO:0000313" key="1">
    <source>
        <dbReference type="EMBL" id="QBP09459.1"/>
    </source>
</evidence>
<dbReference type="RefSeq" id="WP_017512837.1">
    <property type="nucleotide sequence ID" value="NZ_CP037900.1"/>
</dbReference>
<evidence type="ECO:0000313" key="2">
    <source>
        <dbReference type="Proteomes" id="UP000253772"/>
    </source>
</evidence>
<dbReference type="EMBL" id="CP037900">
    <property type="protein sequence ID" value="QBP09459.1"/>
    <property type="molecule type" value="Genomic_DNA"/>
</dbReference>
<reference evidence="1 2" key="1">
    <citation type="submission" date="2019-03" db="EMBL/GenBank/DDBJ databases">
        <title>Comparative insights into the high quality Complete genome sequence of highly metal resistant Cupriavidus metallidurans strain BS1 isolated from a gold-copper mine.</title>
        <authorList>
            <person name="Mazhar H.S."/>
            <person name="Rensing C."/>
        </authorList>
    </citation>
    <scope>NUCLEOTIDE SEQUENCE [LARGE SCALE GENOMIC DNA]</scope>
    <source>
        <strain evidence="1 2">BS1</strain>
    </source>
</reference>